<dbReference type="AlphaFoldDB" id="A0A409XVQ4"/>
<dbReference type="InParanoid" id="A0A409XVQ4"/>
<sequence>MVSTSTLDPKALFVQRRKEFKSNPEAASDLEAYTRHDNAHNYTVIKGLIPPPLVGKKCPGGTSVWHKSDTFFTDFKINHPAQVLSESEESLVIGNTASHDMRQYLAKWDPDGKDKTPSAGMSYVHLLVIPKSRIYNIVAMDDTAIIDEMLAHFERFWKSPESIDKTTVWLQTAVENRATAARKSLESRFPDHLDDFDKTTNDVRQSAEQFHQSLCRAHSQPVDKLFGFYFHPAPDASIAHLHMHVVLKAKEFREFSTYAHDWKSIPVHDVTEVIIGDLRRS</sequence>
<name>A0A409XVQ4_PSICY</name>
<evidence type="ECO:0000313" key="1">
    <source>
        <dbReference type="EMBL" id="PPQ94834.1"/>
    </source>
</evidence>
<comment type="caution">
    <text evidence="1">The sequence shown here is derived from an EMBL/GenBank/DDBJ whole genome shotgun (WGS) entry which is preliminary data.</text>
</comment>
<reference evidence="1 2" key="1">
    <citation type="journal article" date="2018" name="Evol. Lett.">
        <title>Horizontal gene cluster transfer increased hallucinogenic mushroom diversity.</title>
        <authorList>
            <person name="Reynolds H.T."/>
            <person name="Vijayakumar V."/>
            <person name="Gluck-Thaler E."/>
            <person name="Korotkin H.B."/>
            <person name="Matheny P.B."/>
            <person name="Slot J.C."/>
        </authorList>
    </citation>
    <scope>NUCLEOTIDE SEQUENCE [LARGE SCALE GENOMIC DNA]</scope>
    <source>
        <strain evidence="1 2">2631</strain>
    </source>
</reference>
<gene>
    <name evidence="1" type="ORF">CVT25_007471</name>
</gene>
<keyword evidence="2" id="KW-1185">Reference proteome</keyword>
<organism evidence="1 2">
    <name type="scientific">Psilocybe cyanescens</name>
    <dbReference type="NCBI Taxonomy" id="93625"/>
    <lineage>
        <taxon>Eukaryota</taxon>
        <taxon>Fungi</taxon>
        <taxon>Dikarya</taxon>
        <taxon>Basidiomycota</taxon>
        <taxon>Agaricomycotina</taxon>
        <taxon>Agaricomycetes</taxon>
        <taxon>Agaricomycetidae</taxon>
        <taxon>Agaricales</taxon>
        <taxon>Agaricineae</taxon>
        <taxon>Strophariaceae</taxon>
        <taxon>Psilocybe</taxon>
    </lineage>
</organism>
<accession>A0A409XVQ4</accession>
<protein>
    <submittedName>
        <fullName evidence="1">Uncharacterized protein</fullName>
    </submittedName>
</protein>
<dbReference type="EMBL" id="NHYD01000229">
    <property type="protein sequence ID" value="PPQ94834.1"/>
    <property type="molecule type" value="Genomic_DNA"/>
</dbReference>
<dbReference type="Proteomes" id="UP000283269">
    <property type="component" value="Unassembled WGS sequence"/>
</dbReference>
<proteinExistence type="predicted"/>
<dbReference type="OrthoDB" id="1915375at2759"/>
<dbReference type="Gene3D" id="3.30.428.10">
    <property type="entry name" value="HIT-like"/>
    <property type="match status" value="1"/>
</dbReference>
<dbReference type="InterPro" id="IPR036265">
    <property type="entry name" value="HIT-like_sf"/>
</dbReference>
<evidence type="ECO:0000313" key="2">
    <source>
        <dbReference type="Proteomes" id="UP000283269"/>
    </source>
</evidence>